<dbReference type="InterPro" id="IPR046346">
    <property type="entry name" value="Aminoacid_DH-like_N_sf"/>
</dbReference>
<comment type="catalytic activity">
    <reaction evidence="7">
        <text>oxaloacetate + H(+) = pyruvate + CO2</text>
        <dbReference type="Rhea" id="RHEA:15641"/>
        <dbReference type="ChEBI" id="CHEBI:15361"/>
        <dbReference type="ChEBI" id="CHEBI:15378"/>
        <dbReference type="ChEBI" id="CHEBI:16452"/>
        <dbReference type="ChEBI" id="CHEBI:16526"/>
        <dbReference type="EC" id="1.1.1.40"/>
    </reaction>
</comment>
<dbReference type="InterPro" id="IPR001891">
    <property type="entry name" value="Malic_OxRdtase"/>
</dbReference>
<dbReference type="PANTHER" id="PTHR23406:SF76">
    <property type="entry name" value="NADP-DEPENDENT MALIC ENZYME 4, CHLOROPLASTIC"/>
    <property type="match status" value="1"/>
</dbReference>
<evidence type="ECO:0000256" key="1">
    <source>
        <dbReference type="ARBA" id="ARBA00001936"/>
    </source>
</evidence>
<evidence type="ECO:0000313" key="16">
    <source>
        <dbReference type="Proteomes" id="UP001324115"/>
    </source>
</evidence>
<dbReference type="SMART" id="SM01274">
    <property type="entry name" value="malic"/>
    <property type="match status" value="1"/>
</dbReference>
<evidence type="ECO:0000313" key="15">
    <source>
        <dbReference type="EMBL" id="KAK4590793.1"/>
    </source>
</evidence>
<dbReference type="Gene3D" id="3.40.50.720">
    <property type="entry name" value="NAD(P)-binding Rossmann-like Domain"/>
    <property type="match status" value="1"/>
</dbReference>
<keyword evidence="16" id="KW-1185">Reference proteome</keyword>
<comment type="cofactor">
    <cofactor evidence="10">
        <name>Mg(2+)</name>
        <dbReference type="ChEBI" id="CHEBI:18420"/>
    </cofactor>
    <cofactor evidence="10">
        <name>Mn(2+)</name>
        <dbReference type="ChEBI" id="CHEBI:29035"/>
    </cofactor>
    <text evidence="10">Divalent metal cations. Prefers magnesium or manganese.</text>
</comment>
<dbReference type="GO" id="GO:0046872">
    <property type="term" value="F:metal ion binding"/>
    <property type="evidence" value="ECO:0007669"/>
    <property type="project" value="UniProtKB-KW"/>
</dbReference>
<dbReference type="PRINTS" id="PR00072">
    <property type="entry name" value="MALOXRDTASE"/>
</dbReference>
<comment type="catalytic activity">
    <reaction evidence="6">
        <text>(S)-malate + NADP(+) = pyruvate + CO2 + NADPH</text>
        <dbReference type="Rhea" id="RHEA:18253"/>
        <dbReference type="ChEBI" id="CHEBI:15361"/>
        <dbReference type="ChEBI" id="CHEBI:15589"/>
        <dbReference type="ChEBI" id="CHEBI:16526"/>
        <dbReference type="ChEBI" id="CHEBI:57783"/>
        <dbReference type="ChEBI" id="CHEBI:58349"/>
        <dbReference type="EC" id="1.1.1.40"/>
    </reaction>
</comment>
<feature type="domain" description="Malic enzyme NAD-binding" evidence="13">
    <location>
        <begin position="383"/>
        <end position="636"/>
    </location>
</feature>
<dbReference type="PANTHER" id="PTHR23406">
    <property type="entry name" value="MALIC ENZYME-RELATED"/>
    <property type="match status" value="1"/>
</dbReference>
<dbReference type="SUPFAM" id="SSF53223">
    <property type="entry name" value="Aminoacid dehydrogenase-like, N-terminal domain"/>
    <property type="match status" value="1"/>
</dbReference>
<organism evidence="15 16">
    <name type="scientific">Quercus rubra</name>
    <name type="common">Northern red oak</name>
    <name type="synonym">Quercus borealis</name>
    <dbReference type="NCBI Taxonomy" id="3512"/>
    <lineage>
        <taxon>Eukaryota</taxon>
        <taxon>Viridiplantae</taxon>
        <taxon>Streptophyta</taxon>
        <taxon>Embryophyta</taxon>
        <taxon>Tracheophyta</taxon>
        <taxon>Spermatophyta</taxon>
        <taxon>Magnoliopsida</taxon>
        <taxon>eudicotyledons</taxon>
        <taxon>Gunneridae</taxon>
        <taxon>Pentapetalae</taxon>
        <taxon>rosids</taxon>
        <taxon>fabids</taxon>
        <taxon>Fagales</taxon>
        <taxon>Fagaceae</taxon>
        <taxon>Quercus</taxon>
    </lineage>
</organism>
<dbReference type="Proteomes" id="UP001324115">
    <property type="component" value="Unassembled WGS sequence"/>
</dbReference>
<evidence type="ECO:0000256" key="3">
    <source>
        <dbReference type="ARBA" id="ARBA00022723"/>
    </source>
</evidence>
<keyword evidence="5 11" id="KW-0560">Oxidoreductase</keyword>
<proteinExistence type="inferred from homology"/>
<dbReference type="GO" id="GO:0009507">
    <property type="term" value="C:chloroplast"/>
    <property type="evidence" value="ECO:0007669"/>
    <property type="project" value="TreeGrafter"/>
</dbReference>
<comment type="caution">
    <text evidence="15">The sequence shown here is derived from an EMBL/GenBank/DDBJ whole genome shotgun (WGS) entry which is preliminary data.</text>
</comment>
<feature type="binding site" evidence="10">
    <location>
        <position position="358"/>
    </location>
    <ligand>
        <name>a divalent metal cation</name>
        <dbReference type="ChEBI" id="CHEBI:60240"/>
    </ligand>
</feature>
<feature type="active site" description="Proton donor" evidence="8">
    <location>
        <position position="215"/>
    </location>
</feature>
<evidence type="ECO:0000256" key="10">
    <source>
        <dbReference type="PIRSR" id="PIRSR000106-3"/>
    </source>
</evidence>
<dbReference type="PROSITE" id="PS00331">
    <property type="entry name" value="MALIC_ENZYMES"/>
    <property type="match status" value="1"/>
</dbReference>
<evidence type="ECO:0000256" key="8">
    <source>
        <dbReference type="PIRSR" id="PIRSR000106-1"/>
    </source>
</evidence>
<dbReference type="Pfam" id="PF03949">
    <property type="entry name" value="Malic_M"/>
    <property type="match status" value="1"/>
</dbReference>
<dbReference type="AlphaFoldDB" id="A0AAN7FCT9"/>
<feature type="binding site" evidence="9">
    <location>
        <position position="567"/>
    </location>
    <ligand>
        <name>(S)-malate</name>
        <dbReference type="ChEBI" id="CHEBI:15589"/>
    </ligand>
</feature>
<sequence>MLCSFTLEPTKFLNFPNFPIVNNLNNTRISGSGSYSISRVQRKGPVSVRVVALGSNGRAGEGNAAVLAEKNKLKEMREESESPSSSSTLIDDVDSKPTVAGGVQDVYGEDSATEDQFVTPWSVSVASGYSLLRDPHHNKGLAFTIRERDAHFLRGLLPPTVASQDLQVKKMMHNIRQYQVPLQKYMAMMDLQERNQRLFYKLLIDNVEELLPIVYTPTVGEACQKYGSIFMRPQGLFISLKEKGKILEVLRNWPEKNIQVIVVTDGERILGLGDLGCQGMGIPVGKLSLYTALGGIRPSACLPITIDVGTNNEKLLNDEFYIGLKQRRATGQEYAELLDEFMMAVKQNYGEKVLIQFEDFANHNAFDLLAKYGTTHLVFNDDIQGTASVVLAGLVAGQKLVGGTLADHRFLFLGAGEAGTGIAELIALEMSKQTKAPLEETRKKIWLVDSKGLIVSSRKESLQQFKKPWAHEHEPIKELVDAVKAIRPTVLIGTSGAGRTFTKEVVEAMASINEKPIILALSNPTSQSECTAEEAYTWSQGRAIFASGSPFPPVEYDGKVFVPGQANNAYIFPGLGLGLIMSGAIRVHDDMLLAASEALAAQVSQENFDRGLIYPPFTNIRKISAHIAANVAAKAYELGLATRLPQPKDLVKYAESCMYSPAYRNYR</sequence>
<dbReference type="NCBIfam" id="NF010052">
    <property type="entry name" value="PRK13529.1"/>
    <property type="match status" value="1"/>
</dbReference>
<dbReference type="InterPro" id="IPR015884">
    <property type="entry name" value="Malic_enzyme_CS"/>
</dbReference>
<dbReference type="FunFam" id="3.40.50.10380:FF:000002">
    <property type="entry name" value="Malic enzyme"/>
    <property type="match status" value="1"/>
</dbReference>
<dbReference type="InterPro" id="IPR012301">
    <property type="entry name" value="Malic_N_dom"/>
</dbReference>
<feature type="binding site" evidence="10">
    <location>
        <position position="382"/>
    </location>
    <ligand>
        <name>a divalent metal cation</name>
        <dbReference type="ChEBI" id="CHEBI:60240"/>
    </ligand>
</feature>
<dbReference type="SUPFAM" id="SSF51735">
    <property type="entry name" value="NAD(P)-binding Rossmann-fold domains"/>
    <property type="match status" value="1"/>
</dbReference>
<protein>
    <recommendedName>
        <fullName evidence="11">Malic enzyme</fullName>
    </recommendedName>
</protein>
<dbReference type="PIRSF" id="PIRSF000106">
    <property type="entry name" value="ME"/>
    <property type="match status" value="1"/>
</dbReference>
<evidence type="ECO:0000256" key="2">
    <source>
        <dbReference type="ARBA" id="ARBA00008785"/>
    </source>
</evidence>
<feature type="binding site" evidence="9">
    <location>
        <position position="523"/>
    </location>
    <ligand>
        <name>(S)-malate</name>
        <dbReference type="ChEBI" id="CHEBI:15589"/>
    </ligand>
</feature>
<dbReference type="SMART" id="SM00919">
    <property type="entry name" value="Malic_M"/>
    <property type="match status" value="1"/>
</dbReference>
<feature type="binding site" evidence="9">
    <location>
        <position position="268"/>
    </location>
    <ligand>
        <name>(S)-malate</name>
        <dbReference type="ChEBI" id="CHEBI:15589"/>
    </ligand>
</feature>
<comment type="similarity">
    <text evidence="2 11">Belongs to the malic enzymes family.</text>
</comment>
<feature type="domain" description="Malic enzyme N-terminal" evidence="14">
    <location>
        <begin position="192"/>
        <end position="373"/>
    </location>
</feature>
<dbReference type="InterPro" id="IPR037062">
    <property type="entry name" value="Malic_N_dom_sf"/>
</dbReference>
<evidence type="ECO:0000256" key="6">
    <source>
        <dbReference type="ARBA" id="ARBA00050924"/>
    </source>
</evidence>
<evidence type="ECO:0000256" key="11">
    <source>
        <dbReference type="RuleBase" id="RU003426"/>
    </source>
</evidence>
<evidence type="ECO:0000259" key="13">
    <source>
        <dbReference type="SMART" id="SM00919"/>
    </source>
</evidence>
<feature type="binding site" evidence="10">
    <location>
        <position position="359"/>
    </location>
    <ligand>
        <name>a divalent metal cation</name>
        <dbReference type="ChEBI" id="CHEBI:60240"/>
    </ligand>
</feature>
<name>A0AAN7FCT9_QUERU</name>
<dbReference type="Gene3D" id="3.40.50.10380">
    <property type="entry name" value="Malic enzyme, N-terminal domain"/>
    <property type="match status" value="1"/>
</dbReference>
<dbReference type="FunFam" id="3.40.50.720:FF:000067">
    <property type="entry name" value="Malic enzyme"/>
    <property type="match status" value="1"/>
</dbReference>
<dbReference type="CDD" id="cd05312">
    <property type="entry name" value="NAD_bind_1_malic_enz"/>
    <property type="match status" value="1"/>
</dbReference>
<gene>
    <name evidence="15" type="ORF">RGQ29_021110</name>
</gene>
<reference evidence="15 16" key="1">
    <citation type="journal article" date="2023" name="G3 (Bethesda)">
        <title>A haplotype-resolved chromosome-scale genome for Quercus rubra L. provides insights into the genetics of adaptive traits for red oak species.</title>
        <authorList>
            <person name="Kapoor B."/>
            <person name="Jenkins J."/>
            <person name="Schmutz J."/>
            <person name="Zhebentyayeva T."/>
            <person name="Kuelheim C."/>
            <person name="Coggeshall M."/>
            <person name="Heim C."/>
            <person name="Lasky J.R."/>
            <person name="Leites L."/>
            <person name="Islam-Faridi N."/>
            <person name="Romero-Severson J."/>
            <person name="DeLeo V.L."/>
            <person name="Lucas S.M."/>
            <person name="Lazic D."/>
            <person name="Gailing O."/>
            <person name="Carlson J."/>
            <person name="Staton M."/>
        </authorList>
    </citation>
    <scope>NUCLEOTIDE SEQUENCE [LARGE SCALE GENOMIC DNA]</scope>
    <source>
        <strain evidence="15">Pseudo-F2</strain>
    </source>
</reference>
<keyword evidence="4" id="KW-0521">NADP</keyword>
<accession>A0AAN7FCT9</accession>
<evidence type="ECO:0000256" key="5">
    <source>
        <dbReference type="ARBA" id="ARBA00023002"/>
    </source>
</evidence>
<dbReference type="GO" id="GO:0006108">
    <property type="term" value="P:malate metabolic process"/>
    <property type="evidence" value="ECO:0007669"/>
    <property type="project" value="UniProtKB-ARBA"/>
</dbReference>
<evidence type="ECO:0000256" key="9">
    <source>
        <dbReference type="PIRSR" id="PIRSR000106-2"/>
    </source>
</evidence>
<evidence type="ECO:0000256" key="7">
    <source>
        <dbReference type="ARBA" id="ARBA00051384"/>
    </source>
</evidence>
<evidence type="ECO:0000256" key="12">
    <source>
        <dbReference type="SAM" id="MobiDB-lite"/>
    </source>
</evidence>
<evidence type="ECO:0000259" key="14">
    <source>
        <dbReference type="SMART" id="SM01274"/>
    </source>
</evidence>
<dbReference type="InterPro" id="IPR012302">
    <property type="entry name" value="Malic_NAD-bd"/>
</dbReference>
<keyword evidence="3 10" id="KW-0479">Metal-binding</keyword>
<dbReference type="GO" id="GO:0051287">
    <property type="term" value="F:NAD binding"/>
    <property type="evidence" value="ECO:0007669"/>
    <property type="project" value="InterPro"/>
</dbReference>
<comment type="cofactor">
    <cofactor evidence="1">
        <name>Mn(2+)</name>
        <dbReference type="ChEBI" id="CHEBI:29035"/>
    </cofactor>
</comment>
<feature type="active site" description="Proton acceptor" evidence="8">
    <location>
        <position position="286"/>
    </location>
</feature>
<dbReference type="InterPro" id="IPR036291">
    <property type="entry name" value="NAD(P)-bd_dom_sf"/>
</dbReference>
<dbReference type="GO" id="GO:0004473">
    <property type="term" value="F:malate dehydrogenase (decarboxylating) (NADP+) activity"/>
    <property type="evidence" value="ECO:0007669"/>
    <property type="project" value="UniProtKB-EC"/>
</dbReference>
<evidence type="ECO:0000256" key="4">
    <source>
        <dbReference type="ARBA" id="ARBA00022857"/>
    </source>
</evidence>
<dbReference type="EMBL" id="JAXUIC010000005">
    <property type="protein sequence ID" value="KAK4590793.1"/>
    <property type="molecule type" value="Genomic_DNA"/>
</dbReference>
<dbReference type="Pfam" id="PF00390">
    <property type="entry name" value="malic"/>
    <property type="match status" value="1"/>
</dbReference>
<feature type="region of interest" description="Disordered" evidence="12">
    <location>
        <begin position="74"/>
        <end position="103"/>
    </location>
</feature>